<organism evidence="1 2">
    <name type="scientific">Bifidobacterium bifidum</name>
    <dbReference type="NCBI Taxonomy" id="1681"/>
    <lineage>
        <taxon>Bacteria</taxon>
        <taxon>Bacillati</taxon>
        <taxon>Actinomycetota</taxon>
        <taxon>Actinomycetes</taxon>
        <taxon>Bifidobacteriales</taxon>
        <taxon>Bifidobacteriaceae</taxon>
        <taxon>Bifidobacterium</taxon>
    </lineage>
</organism>
<gene>
    <name evidence="1" type="ORF">DW137_09505</name>
</gene>
<dbReference type="RefSeq" id="WP_117658437.1">
    <property type="nucleotide sequence ID" value="NZ_JAQECX010000005.1"/>
</dbReference>
<name>A0A415C3C0_BIFBI</name>
<protein>
    <submittedName>
        <fullName evidence="1">Uncharacterized protein</fullName>
    </submittedName>
</protein>
<sequence length="100" mass="11263">MADRTDKEIQWLLDLQPLLKPSFNLADWETRDGGTMIMLYRLDGNGNPGTLYRGSRATLVWSRAENRVTGALWRGRTYPTAASLADAWLAYADSEKAVNE</sequence>
<dbReference type="EMBL" id="QRLR01000006">
    <property type="protein sequence ID" value="RHJ22053.1"/>
    <property type="molecule type" value="Genomic_DNA"/>
</dbReference>
<reference evidence="1 2" key="1">
    <citation type="submission" date="2018-08" db="EMBL/GenBank/DDBJ databases">
        <title>A genome reference for cultivated species of the human gut microbiota.</title>
        <authorList>
            <person name="Zou Y."/>
            <person name="Xue W."/>
            <person name="Luo G."/>
        </authorList>
    </citation>
    <scope>NUCLEOTIDE SEQUENCE [LARGE SCALE GENOMIC DNA]</scope>
    <source>
        <strain evidence="1 2">AM12-10</strain>
    </source>
</reference>
<comment type="caution">
    <text evidence="1">The sequence shown here is derived from an EMBL/GenBank/DDBJ whole genome shotgun (WGS) entry which is preliminary data.</text>
</comment>
<evidence type="ECO:0000313" key="2">
    <source>
        <dbReference type="Proteomes" id="UP000283727"/>
    </source>
</evidence>
<dbReference type="Proteomes" id="UP000283727">
    <property type="component" value="Unassembled WGS sequence"/>
</dbReference>
<dbReference type="AlphaFoldDB" id="A0A415C3C0"/>
<accession>A0A415C3C0</accession>
<proteinExistence type="predicted"/>
<evidence type="ECO:0000313" key="1">
    <source>
        <dbReference type="EMBL" id="RHJ22053.1"/>
    </source>
</evidence>